<dbReference type="InterPro" id="IPR001173">
    <property type="entry name" value="Glyco_trans_2-like"/>
</dbReference>
<dbReference type="PANTHER" id="PTHR48090:SF7">
    <property type="entry name" value="RFBJ PROTEIN"/>
    <property type="match status" value="1"/>
</dbReference>
<dbReference type="PANTHER" id="PTHR48090">
    <property type="entry name" value="UNDECAPRENYL-PHOSPHATE 4-DEOXY-4-FORMAMIDO-L-ARABINOSE TRANSFERASE-RELATED"/>
    <property type="match status" value="1"/>
</dbReference>
<dbReference type="Gene3D" id="3.90.550.10">
    <property type="entry name" value="Spore Coat Polysaccharide Biosynthesis Protein SpsA, Chain A"/>
    <property type="match status" value="1"/>
</dbReference>
<dbReference type="CDD" id="cd04179">
    <property type="entry name" value="DPM_DPG-synthase_like"/>
    <property type="match status" value="1"/>
</dbReference>
<feature type="domain" description="Glycosyltransferase 2-like" evidence="1">
    <location>
        <begin position="13"/>
        <end position="170"/>
    </location>
</feature>
<dbReference type="EMBL" id="CAFBMZ010000011">
    <property type="protein sequence ID" value="CAB4918754.1"/>
    <property type="molecule type" value="Genomic_DNA"/>
</dbReference>
<dbReference type="InterPro" id="IPR050256">
    <property type="entry name" value="Glycosyltransferase_2"/>
</dbReference>
<gene>
    <name evidence="2" type="ORF">UFOPK3684_00267</name>
</gene>
<dbReference type="AlphaFoldDB" id="A0A6J7HG19"/>
<dbReference type="Pfam" id="PF00535">
    <property type="entry name" value="Glycos_transf_2"/>
    <property type="match status" value="1"/>
</dbReference>
<organism evidence="2">
    <name type="scientific">freshwater metagenome</name>
    <dbReference type="NCBI Taxonomy" id="449393"/>
    <lineage>
        <taxon>unclassified sequences</taxon>
        <taxon>metagenomes</taxon>
        <taxon>ecological metagenomes</taxon>
    </lineage>
</organism>
<protein>
    <submittedName>
        <fullName evidence="2">Unannotated protein</fullName>
    </submittedName>
</protein>
<dbReference type="SUPFAM" id="SSF53448">
    <property type="entry name" value="Nucleotide-diphospho-sugar transferases"/>
    <property type="match status" value="1"/>
</dbReference>
<proteinExistence type="predicted"/>
<accession>A0A6J7HG19</accession>
<sequence>MARTKDSSRGCLSVVIPCFNEENTILALLTRVLAQPSVGQVIIIDDCSTDKSAEIIKAIKDKRIEYTRNEKNSGKGFSIAQGIKSCSKPYMVIQDADLEYSPEEYPRLLAPLLDGRADAVFGSRFLTYDSRRALYYWHRVGNDFLTTLSNIFTNLDLTDMETCYKFMRTEFALKLNIQERRFGLEPEITAKLAKMRARVYEVPISYQGRTYAEGKKITWKDGFRAIYCIIKYNLIVRAKSY</sequence>
<dbReference type="InterPro" id="IPR029044">
    <property type="entry name" value="Nucleotide-diphossugar_trans"/>
</dbReference>
<reference evidence="2" key="1">
    <citation type="submission" date="2020-05" db="EMBL/GenBank/DDBJ databases">
        <authorList>
            <person name="Chiriac C."/>
            <person name="Salcher M."/>
            <person name="Ghai R."/>
            <person name="Kavagutti S V."/>
        </authorList>
    </citation>
    <scope>NUCLEOTIDE SEQUENCE</scope>
</reference>
<name>A0A6J7HG19_9ZZZZ</name>
<evidence type="ECO:0000313" key="2">
    <source>
        <dbReference type="EMBL" id="CAB4918754.1"/>
    </source>
</evidence>
<evidence type="ECO:0000259" key="1">
    <source>
        <dbReference type="Pfam" id="PF00535"/>
    </source>
</evidence>